<evidence type="ECO:0008006" key="3">
    <source>
        <dbReference type="Google" id="ProtNLM"/>
    </source>
</evidence>
<reference evidence="1 2" key="1">
    <citation type="journal article" date="2019" name="Genome Biol. Evol.">
        <title>Insights into the evolution of the New World diploid cottons (Gossypium, subgenus Houzingenia) based on genome sequencing.</title>
        <authorList>
            <person name="Grover C.E."/>
            <person name="Arick M.A. 2nd"/>
            <person name="Thrash A."/>
            <person name="Conover J.L."/>
            <person name="Sanders W.S."/>
            <person name="Peterson D.G."/>
            <person name="Frelichowski J.E."/>
            <person name="Scheffler J.A."/>
            <person name="Scheffler B.E."/>
            <person name="Wendel J.F."/>
        </authorList>
    </citation>
    <scope>NUCLEOTIDE SEQUENCE [LARGE SCALE GENOMIC DNA]</scope>
    <source>
        <strain evidence="1">27</strain>
        <tissue evidence="1">Leaf</tissue>
    </source>
</reference>
<comment type="caution">
    <text evidence="1">The sequence shown here is derived from an EMBL/GenBank/DDBJ whole genome shotgun (WGS) entry which is preliminary data.</text>
</comment>
<dbReference type="InterPro" id="IPR021109">
    <property type="entry name" value="Peptidase_aspartic_dom_sf"/>
</dbReference>
<dbReference type="AlphaFoldDB" id="A0A7J8SFP5"/>
<accession>A0A7J8SFP5</accession>
<dbReference type="Proteomes" id="UP000593561">
    <property type="component" value="Unassembled WGS sequence"/>
</dbReference>
<keyword evidence="2" id="KW-1185">Reference proteome</keyword>
<dbReference type="PANTHER" id="PTHR12917">
    <property type="entry name" value="ASPARTYL PROTEASE DDI-RELATED"/>
    <property type="match status" value="1"/>
</dbReference>
<dbReference type="PANTHER" id="PTHR12917:SF18">
    <property type="entry name" value="DNA DAMAGE-INDUCIBLE PROTEIN 1-LIKE"/>
    <property type="match status" value="1"/>
</dbReference>
<gene>
    <name evidence="1" type="ORF">Godav_010167</name>
</gene>
<organism evidence="1 2">
    <name type="scientific">Gossypium davidsonii</name>
    <name type="common">Davidson's cotton</name>
    <name type="synonym">Gossypium klotzschianum subsp. davidsonii</name>
    <dbReference type="NCBI Taxonomy" id="34287"/>
    <lineage>
        <taxon>Eukaryota</taxon>
        <taxon>Viridiplantae</taxon>
        <taxon>Streptophyta</taxon>
        <taxon>Embryophyta</taxon>
        <taxon>Tracheophyta</taxon>
        <taxon>Spermatophyta</taxon>
        <taxon>Magnoliopsida</taxon>
        <taxon>eudicotyledons</taxon>
        <taxon>Gunneridae</taxon>
        <taxon>Pentapetalae</taxon>
        <taxon>rosids</taxon>
        <taxon>malvids</taxon>
        <taxon>Malvales</taxon>
        <taxon>Malvaceae</taxon>
        <taxon>Malvoideae</taxon>
        <taxon>Gossypium</taxon>
    </lineage>
</organism>
<dbReference type="Gene3D" id="2.40.70.10">
    <property type="entry name" value="Acid Proteases"/>
    <property type="match status" value="1"/>
</dbReference>
<proteinExistence type="predicted"/>
<sequence length="284" mass="31465">MSKKVAENVEGIETRGRARKASRSRDILSALEDRVITLEDSVGDIKERIDDVDDRLYDGLQSMQEQLKEFVLNNVEKLNGRDDAIEAMVTALKEEIGDLKDCPKKAALTAMEAKGESDVEDNNLGSILGGVKDRTSHGLMFVDIIVAGRKLNALVDTSASDLFMFKEVVRKLGLKVENKLGRIKMVNLESVPIKGVAKGVDLQLGDWAGKVSIKVIPLDDYDCVVGLSFLDQVNVLIAPSSDYMVISGSNHPCIVRMTRKRSLGEKHYQQFNLLRECARMKSLI</sequence>
<evidence type="ECO:0000313" key="2">
    <source>
        <dbReference type="Proteomes" id="UP000593561"/>
    </source>
</evidence>
<dbReference type="EMBL" id="JABFAC010000009">
    <property type="protein sequence ID" value="MBA0624891.1"/>
    <property type="molecule type" value="Genomic_DNA"/>
</dbReference>
<protein>
    <recommendedName>
        <fullName evidence="3">Aspartic peptidase DDI1-type domain-containing protein</fullName>
    </recommendedName>
</protein>
<dbReference type="CDD" id="cd00303">
    <property type="entry name" value="retropepsin_like"/>
    <property type="match status" value="1"/>
</dbReference>
<dbReference type="SUPFAM" id="SSF50630">
    <property type="entry name" value="Acid proteases"/>
    <property type="match status" value="1"/>
</dbReference>
<name>A0A7J8SFP5_GOSDV</name>
<evidence type="ECO:0000313" key="1">
    <source>
        <dbReference type="EMBL" id="MBA0624891.1"/>
    </source>
</evidence>
<dbReference type="Pfam" id="PF13975">
    <property type="entry name" value="gag-asp_proteas"/>
    <property type="match status" value="1"/>
</dbReference>